<proteinExistence type="predicted"/>
<dbReference type="SMART" id="SM00895">
    <property type="entry name" value="FCD"/>
    <property type="match status" value="1"/>
</dbReference>
<dbReference type="Pfam" id="PF07729">
    <property type="entry name" value="FCD"/>
    <property type="match status" value="1"/>
</dbReference>
<dbReference type="InterPro" id="IPR011711">
    <property type="entry name" value="GntR_C"/>
</dbReference>
<accession>A0ABQ6XDR8</accession>
<comment type="caution">
    <text evidence="6">The sequence shown here is derived from an EMBL/GenBank/DDBJ whole genome shotgun (WGS) entry which is preliminary data.</text>
</comment>
<dbReference type="CDD" id="cd07377">
    <property type="entry name" value="WHTH_GntR"/>
    <property type="match status" value="1"/>
</dbReference>
<dbReference type="InterPro" id="IPR036390">
    <property type="entry name" value="WH_DNA-bd_sf"/>
</dbReference>
<dbReference type="EMBL" id="VWRT01000002">
    <property type="protein sequence ID" value="KAE8439355.1"/>
    <property type="molecule type" value="Genomic_DNA"/>
</dbReference>
<feature type="coiled-coil region" evidence="4">
    <location>
        <begin position="232"/>
        <end position="259"/>
    </location>
</feature>
<gene>
    <name evidence="6" type="primary">glcC</name>
    <name evidence="6" type="ORF">F1978_03795</name>
</gene>
<evidence type="ECO:0000256" key="3">
    <source>
        <dbReference type="ARBA" id="ARBA00023163"/>
    </source>
</evidence>
<keyword evidence="1" id="KW-0805">Transcription regulation</keyword>
<dbReference type="Gene3D" id="1.10.10.10">
    <property type="entry name" value="Winged helix-like DNA-binding domain superfamily/Winged helix DNA-binding domain"/>
    <property type="match status" value="1"/>
</dbReference>
<evidence type="ECO:0000259" key="5">
    <source>
        <dbReference type="PROSITE" id="PS50949"/>
    </source>
</evidence>
<evidence type="ECO:0000313" key="7">
    <source>
        <dbReference type="Proteomes" id="UP000466130"/>
    </source>
</evidence>
<organism evidence="6 7">
    <name type="scientific">Vreelandella piezotolerans</name>
    <dbReference type="NCBI Taxonomy" id="2609667"/>
    <lineage>
        <taxon>Bacteria</taxon>
        <taxon>Pseudomonadati</taxon>
        <taxon>Pseudomonadota</taxon>
        <taxon>Gammaproteobacteria</taxon>
        <taxon>Oceanospirillales</taxon>
        <taxon>Halomonadaceae</taxon>
        <taxon>Vreelandella</taxon>
    </lineage>
</organism>
<dbReference type="SUPFAM" id="SSF46785">
    <property type="entry name" value="Winged helix' DNA-binding domain"/>
    <property type="match status" value="1"/>
</dbReference>
<dbReference type="PANTHER" id="PTHR43537">
    <property type="entry name" value="TRANSCRIPTIONAL REGULATOR, GNTR FAMILY"/>
    <property type="match status" value="1"/>
</dbReference>
<feature type="domain" description="HTH gntR-type" evidence="5">
    <location>
        <begin position="12"/>
        <end position="80"/>
    </location>
</feature>
<dbReference type="Proteomes" id="UP000466130">
    <property type="component" value="Unassembled WGS sequence"/>
</dbReference>
<keyword evidence="7" id="KW-1185">Reference proteome</keyword>
<dbReference type="SMART" id="SM00345">
    <property type="entry name" value="HTH_GNTR"/>
    <property type="match status" value="1"/>
</dbReference>
<dbReference type="InterPro" id="IPR000524">
    <property type="entry name" value="Tscrpt_reg_HTH_GntR"/>
</dbReference>
<dbReference type="PANTHER" id="PTHR43537:SF1">
    <property type="entry name" value="GLC OPERON TRANSCRIPTIONAL ACTIVATOR"/>
    <property type="match status" value="1"/>
</dbReference>
<dbReference type="SUPFAM" id="SSF48008">
    <property type="entry name" value="GntR ligand-binding domain-like"/>
    <property type="match status" value="1"/>
</dbReference>
<protein>
    <submittedName>
        <fullName evidence="6">Transcriptional regulator GlcC</fullName>
    </submittedName>
</protein>
<evidence type="ECO:0000256" key="1">
    <source>
        <dbReference type="ARBA" id="ARBA00023015"/>
    </source>
</evidence>
<dbReference type="InterPro" id="IPR008920">
    <property type="entry name" value="TF_FadR/GntR_C"/>
</dbReference>
<name>A0ABQ6XDR8_9GAMM</name>
<dbReference type="PROSITE" id="PS50949">
    <property type="entry name" value="HTH_GNTR"/>
    <property type="match status" value="1"/>
</dbReference>
<dbReference type="PRINTS" id="PR00035">
    <property type="entry name" value="HTHGNTR"/>
</dbReference>
<dbReference type="RefSeq" id="WP_139526397.1">
    <property type="nucleotide sequence ID" value="NZ_CP048602.1"/>
</dbReference>
<dbReference type="Pfam" id="PF00392">
    <property type="entry name" value="GntR"/>
    <property type="match status" value="1"/>
</dbReference>
<evidence type="ECO:0000256" key="4">
    <source>
        <dbReference type="SAM" id="Coils"/>
    </source>
</evidence>
<keyword evidence="3" id="KW-0804">Transcription</keyword>
<dbReference type="Gene3D" id="1.20.120.530">
    <property type="entry name" value="GntR ligand-binding domain-like"/>
    <property type="match status" value="1"/>
</dbReference>
<reference evidence="6 7" key="1">
    <citation type="submission" date="2019-09" db="EMBL/GenBank/DDBJ databases">
        <title>The Halomonas whole genome shotgun (WGS).</title>
        <authorList>
            <person name="Xie Z."/>
        </authorList>
    </citation>
    <scope>NUCLEOTIDE SEQUENCE [LARGE SCALE GENOMIC DNA]</scope>
    <source>
        <strain evidence="6 7">NBT06E8</strain>
    </source>
</reference>
<evidence type="ECO:0000256" key="2">
    <source>
        <dbReference type="ARBA" id="ARBA00023125"/>
    </source>
</evidence>
<dbReference type="NCBIfam" id="NF007442">
    <property type="entry name" value="PRK09990.1"/>
    <property type="match status" value="1"/>
</dbReference>
<evidence type="ECO:0000313" key="6">
    <source>
        <dbReference type="EMBL" id="KAE8439355.1"/>
    </source>
</evidence>
<keyword evidence="2" id="KW-0238">DNA-binding</keyword>
<sequence>MAFSRDDISMGRRTPEHVAARLEELILEGVFRPGQLLPSERRLCERLGVSRASLREGLRILRSKAIINTRQGHGSTVASLLPMHQQSPLMHLFNDHPRTLFDLLEVRALLEGESAYLAARRGTSMDRVLITRRYREMAAYAAASPDELEVEHLARLDHAFHLAISQASHNPVLVHTLQSLTDLLLSSVFASVKHLYHRPGPREMINQQHARLHESVVSGDAEQARQIALEHLTSISELLRELEAEHDRLERSAMRLEQWQ</sequence>
<keyword evidence="4" id="KW-0175">Coiled coil</keyword>
<dbReference type="InterPro" id="IPR036388">
    <property type="entry name" value="WH-like_DNA-bd_sf"/>
</dbReference>